<protein>
    <submittedName>
        <fullName evidence="1">CLUMA_CG020067, isoform A</fullName>
    </submittedName>
</protein>
<dbReference type="EMBL" id="CVRI01000069">
    <property type="protein sequence ID" value="CRL06993.1"/>
    <property type="molecule type" value="Genomic_DNA"/>
</dbReference>
<name>A0A1J1J7W4_9DIPT</name>
<evidence type="ECO:0000313" key="2">
    <source>
        <dbReference type="Proteomes" id="UP000183832"/>
    </source>
</evidence>
<gene>
    <name evidence="1" type="ORF">CLUMA_CG020067</name>
</gene>
<organism evidence="1 2">
    <name type="scientific">Clunio marinus</name>
    <dbReference type="NCBI Taxonomy" id="568069"/>
    <lineage>
        <taxon>Eukaryota</taxon>
        <taxon>Metazoa</taxon>
        <taxon>Ecdysozoa</taxon>
        <taxon>Arthropoda</taxon>
        <taxon>Hexapoda</taxon>
        <taxon>Insecta</taxon>
        <taxon>Pterygota</taxon>
        <taxon>Neoptera</taxon>
        <taxon>Endopterygota</taxon>
        <taxon>Diptera</taxon>
        <taxon>Nematocera</taxon>
        <taxon>Chironomoidea</taxon>
        <taxon>Chironomidae</taxon>
        <taxon>Clunio</taxon>
    </lineage>
</organism>
<keyword evidence="2" id="KW-1185">Reference proteome</keyword>
<reference evidence="1 2" key="1">
    <citation type="submission" date="2015-04" db="EMBL/GenBank/DDBJ databases">
        <authorList>
            <person name="Syromyatnikov M.Y."/>
            <person name="Popov V.N."/>
        </authorList>
    </citation>
    <scope>NUCLEOTIDE SEQUENCE [LARGE SCALE GENOMIC DNA]</scope>
</reference>
<dbReference type="Proteomes" id="UP000183832">
    <property type="component" value="Unassembled WGS sequence"/>
</dbReference>
<accession>A0A1J1J7W4</accession>
<dbReference type="AlphaFoldDB" id="A0A1J1J7W4"/>
<proteinExistence type="predicted"/>
<sequence length="82" mass="9618">MTNALSGINFSKFTLNLTYFNINVFMNDKERWIYASLIPLKLKLYTNISVAITHGDEDKKFFILHRDVKKHCQVEVTYEEAS</sequence>
<evidence type="ECO:0000313" key="1">
    <source>
        <dbReference type="EMBL" id="CRL06993.1"/>
    </source>
</evidence>